<accession>A0AC34GDA2</accession>
<sequence>MKLLLFLCVILVVLIQASKGYLFPWKWDLEVPTLPPTNGKILGIFGKREVPIQVEQKQSISDGVIVDPDKVIIDGSAGLLKIVKRTIKIDPSKHFNHRDIQDGTIFAKQKERF</sequence>
<proteinExistence type="predicted"/>
<evidence type="ECO:0000313" key="2">
    <source>
        <dbReference type="WBParaSite" id="ES5_v2.g27699.t1"/>
    </source>
</evidence>
<organism evidence="1 2">
    <name type="scientific">Panagrolaimus sp. ES5</name>
    <dbReference type="NCBI Taxonomy" id="591445"/>
    <lineage>
        <taxon>Eukaryota</taxon>
        <taxon>Metazoa</taxon>
        <taxon>Ecdysozoa</taxon>
        <taxon>Nematoda</taxon>
        <taxon>Chromadorea</taxon>
        <taxon>Rhabditida</taxon>
        <taxon>Tylenchina</taxon>
        <taxon>Panagrolaimomorpha</taxon>
        <taxon>Panagrolaimoidea</taxon>
        <taxon>Panagrolaimidae</taxon>
        <taxon>Panagrolaimus</taxon>
    </lineage>
</organism>
<evidence type="ECO:0000313" key="1">
    <source>
        <dbReference type="Proteomes" id="UP000887579"/>
    </source>
</evidence>
<reference evidence="2" key="1">
    <citation type="submission" date="2022-11" db="UniProtKB">
        <authorList>
            <consortium name="WormBaseParasite"/>
        </authorList>
    </citation>
    <scope>IDENTIFICATION</scope>
</reference>
<name>A0AC34GDA2_9BILA</name>
<dbReference type="WBParaSite" id="ES5_v2.g27699.t1">
    <property type="protein sequence ID" value="ES5_v2.g27699.t1"/>
    <property type="gene ID" value="ES5_v2.g27699"/>
</dbReference>
<protein>
    <submittedName>
        <fullName evidence="2">Uncharacterized protein</fullName>
    </submittedName>
</protein>
<dbReference type="Proteomes" id="UP000887579">
    <property type="component" value="Unplaced"/>
</dbReference>